<dbReference type="AlphaFoldDB" id="A0A5S9MQR3"/>
<dbReference type="SMART" id="SM00822">
    <property type="entry name" value="PKS_KR"/>
    <property type="match status" value="1"/>
</dbReference>
<keyword evidence="2 4" id="KW-0560">Oxidoreductase</keyword>
<evidence type="ECO:0000256" key="2">
    <source>
        <dbReference type="ARBA" id="ARBA00023002"/>
    </source>
</evidence>
<dbReference type="Proteomes" id="UP000434580">
    <property type="component" value="Unassembled WGS sequence"/>
</dbReference>
<dbReference type="InterPro" id="IPR036291">
    <property type="entry name" value="NAD(P)-bd_dom_sf"/>
</dbReference>
<protein>
    <submittedName>
        <fullName evidence="4">Aklaviketone reductase DauE</fullName>
        <ecNumber evidence="4">1.1.1.362</ecNumber>
    </submittedName>
</protein>
<accession>A0A5S9MQR3</accession>
<dbReference type="CDD" id="cd05233">
    <property type="entry name" value="SDR_c"/>
    <property type="match status" value="1"/>
</dbReference>
<dbReference type="Gene3D" id="3.40.50.720">
    <property type="entry name" value="NAD(P)-binding Rossmann-like Domain"/>
    <property type="match status" value="1"/>
</dbReference>
<sequence>MTQPIAIITGGGTGMGRALAHKLASAGHQVWICGRRSEPLAETAKQYPDNIHTVATDISTEDGRRELMDSLPINCHIDALIHHAATLEPTGYIRDLQLTDWQQAFAINVEAPLFLTQLLLHKMTSGTRVVHFTSALAHSPMPGRACYGATKATLESICRSLNREHGDSGIGFACIKPGIVDTEALREQISKAYQSQAHRIDEFLQETLGKTLLQPEYVVKFVYWLLTGCDHRRFATETWDIRDEQHLHEWQLG</sequence>
<evidence type="ECO:0000259" key="3">
    <source>
        <dbReference type="SMART" id="SM00822"/>
    </source>
</evidence>
<dbReference type="OrthoDB" id="9803333at2"/>
<dbReference type="Pfam" id="PF00106">
    <property type="entry name" value="adh_short"/>
    <property type="match status" value="1"/>
</dbReference>
<comment type="similarity">
    <text evidence="1">Belongs to the short-chain dehydrogenases/reductases (SDR) family.</text>
</comment>
<proteinExistence type="inferred from homology"/>
<evidence type="ECO:0000313" key="5">
    <source>
        <dbReference type="Proteomes" id="UP000434580"/>
    </source>
</evidence>
<reference evidence="4 5" key="1">
    <citation type="submission" date="2019-11" db="EMBL/GenBank/DDBJ databases">
        <authorList>
            <person name="Holert J."/>
        </authorList>
    </citation>
    <scope>NUCLEOTIDE SEQUENCE [LARGE SCALE GENOMIC DNA]</scope>
    <source>
        <strain evidence="4">BC5_2</strain>
    </source>
</reference>
<evidence type="ECO:0000313" key="4">
    <source>
        <dbReference type="EMBL" id="CAA0084676.1"/>
    </source>
</evidence>
<feature type="domain" description="Ketoreductase" evidence="3">
    <location>
        <begin position="4"/>
        <end position="178"/>
    </location>
</feature>
<dbReference type="InterPro" id="IPR057326">
    <property type="entry name" value="KR_dom"/>
</dbReference>
<organism evidence="4 5">
    <name type="scientific">BD1-7 clade bacterium</name>
    <dbReference type="NCBI Taxonomy" id="2029982"/>
    <lineage>
        <taxon>Bacteria</taxon>
        <taxon>Pseudomonadati</taxon>
        <taxon>Pseudomonadota</taxon>
        <taxon>Gammaproteobacteria</taxon>
        <taxon>Cellvibrionales</taxon>
        <taxon>Spongiibacteraceae</taxon>
        <taxon>BD1-7 clade</taxon>
    </lineage>
</organism>
<gene>
    <name evidence="4" type="primary">dauE_1</name>
    <name evidence="4" type="ORF">DPBNPPHM_00760</name>
</gene>
<dbReference type="PRINTS" id="PR00081">
    <property type="entry name" value="GDHRDH"/>
</dbReference>
<name>A0A5S9MQR3_9GAMM</name>
<dbReference type="SUPFAM" id="SSF51735">
    <property type="entry name" value="NAD(P)-binding Rossmann-fold domains"/>
    <property type="match status" value="1"/>
</dbReference>
<dbReference type="EMBL" id="CACSII010000001">
    <property type="protein sequence ID" value="CAA0084676.1"/>
    <property type="molecule type" value="Genomic_DNA"/>
</dbReference>
<dbReference type="PANTHER" id="PTHR42901:SF1">
    <property type="entry name" value="ALCOHOL DEHYDROGENASE"/>
    <property type="match status" value="1"/>
</dbReference>
<dbReference type="InterPro" id="IPR002347">
    <property type="entry name" value="SDR_fam"/>
</dbReference>
<dbReference type="PANTHER" id="PTHR42901">
    <property type="entry name" value="ALCOHOL DEHYDROGENASE"/>
    <property type="match status" value="1"/>
</dbReference>
<evidence type="ECO:0000256" key="1">
    <source>
        <dbReference type="ARBA" id="ARBA00006484"/>
    </source>
</evidence>
<dbReference type="EC" id="1.1.1.362" evidence="4"/>
<dbReference type="GO" id="GO:0016491">
    <property type="term" value="F:oxidoreductase activity"/>
    <property type="evidence" value="ECO:0007669"/>
    <property type="project" value="UniProtKB-KW"/>
</dbReference>